<organism evidence="2 3">
    <name type="scientific">Mucilaginibacter defluvii</name>
    <dbReference type="NCBI Taxonomy" id="1196019"/>
    <lineage>
        <taxon>Bacteria</taxon>
        <taxon>Pseudomonadati</taxon>
        <taxon>Bacteroidota</taxon>
        <taxon>Sphingobacteriia</taxon>
        <taxon>Sphingobacteriales</taxon>
        <taxon>Sphingobacteriaceae</taxon>
        <taxon>Mucilaginibacter</taxon>
    </lineage>
</organism>
<accession>A0ABP9FMN7</accession>
<dbReference type="InterPro" id="IPR017850">
    <property type="entry name" value="Alkaline_phosphatase_core_sf"/>
</dbReference>
<reference evidence="3" key="1">
    <citation type="journal article" date="2019" name="Int. J. Syst. Evol. Microbiol.">
        <title>The Global Catalogue of Microorganisms (GCM) 10K type strain sequencing project: providing services to taxonomists for standard genome sequencing and annotation.</title>
        <authorList>
            <consortium name="The Broad Institute Genomics Platform"/>
            <consortium name="The Broad Institute Genome Sequencing Center for Infectious Disease"/>
            <person name="Wu L."/>
            <person name="Ma J."/>
        </authorList>
    </citation>
    <scope>NUCLEOTIDE SEQUENCE [LARGE SCALE GENOMIC DNA]</scope>
    <source>
        <strain evidence="3">JCM 18283</strain>
    </source>
</reference>
<feature type="chain" id="PRO_5045121826" evidence="1">
    <location>
        <begin position="21"/>
        <end position="420"/>
    </location>
</feature>
<sequence length="420" mass="47217">MKNVLVILFLLLVASGYAQTDTTQQIIAGRKNSIEQQKKPYVILISSDAFRYDFADEYKAQHLLAFADSGVRAASMIPAYPSLTFPNHYALVTGLYPSHSGLVHNNFYDPKTGRRYNNNDKKAVADSSWYGGTPLWVLAEQQQMLSASFYWVAAEAPIRGINPTYYYNYNKLIPIHRRIAQVGEWLHLPDEKRPHLITFYMSDVDDAAHKYGPDSKETGAAVHFVDSVVNELVKVAKQTGLDVNFIFVSDHGMTRVDDEHPMELPVIDTNKFIVAGDGILVELYVRPGADVQGAYKKLTAGAKNYQVILKKDMPVKLHYGADDDRFNRIGDILLKPEWPHVFKYIGKTHINPGWHGLDPYLVKDVHATFMAWGPSFKKGIKPGSFNNVNVYNVVTAILGLKPNETTDGDGKWAEKILVKQ</sequence>
<keyword evidence="3" id="KW-1185">Reference proteome</keyword>
<evidence type="ECO:0000313" key="3">
    <source>
        <dbReference type="Proteomes" id="UP001501436"/>
    </source>
</evidence>
<dbReference type="PANTHER" id="PTHR10151:SF120">
    <property type="entry name" value="BIS(5'-ADENOSYL)-TRIPHOSPHATASE"/>
    <property type="match status" value="1"/>
</dbReference>
<dbReference type="Gene3D" id="3.30.1360.180">
    <property type="match status" value="1"/>
</dbReference>
<dbReference type="RefSeq" id="WP_345329620.1">
    <property type="nucleotide sequence ID" value="NZ_BAABJI010000001.1"/>
</dbReference>
<protein>
    <submittedName>
        <fullName evidence="2">Ectonucleotide pyrophosphatase/phosphodiesterase</fullName>
    </submittedName>
</protein>
<feature type="signal peptide" evidence="1">
    <location>
        <begin position="1"/>
        <end position="20"/>
    </location>
</feature>
<dbReference type="EMBL" id="BAABJI010000001">
    <property type="protein sequence ID" value="GAA4907518.1"/>
    <property type="molecule type" value="Genomic_DNA"/>
</dbReference>
<name>A0ABP9FMN7_9SPHI</name>
<dbReference type="Proteomes" id="UP001501436">
    <property type="component" value="Unassembled WGS sequence"/>
</dbReference>
<dbReference type="CDD" id="cd16018">
    <property type="entry name" value="Enpp"/>
    <property type="match status" value="1"/>
</dbReference>
<evidence type="ECO:0000313" key="2">
    <source>
        <dbReference type="EMBL" id="GAA4907518.1"/>
    </source>
</evidence>
<proteinExistence type="predicted"/>
<dbReference type="SUPFAM" id="SSF53649">
    <property type="entry name" value="Alkaline phosphatase-like"/>
    <property type="match status" value="1"/>
</dbReference>
<dbReference type="Pfam" id="PF01663">
    <property type="entry name" value="Phosphodiest"/>
    <property type="match status" value="1"/>
</dbReference>
<dbReference type="PANTHER" id="PTHR10151">
    <property type="entry name" value="ECTONUCLEOTIDE PYROPHOSPHATASE/PHOSPHODIESTERASE"/>
    <property type="match status" value="1"/>
</dbReference>
<dbReference type="Gene3D" id="3.40.720.10">
    <property type="entry name" value="Alkaline Phosphatase, subunit A"/>
    <property type="match status" value="1"/>
</dbReference>
<keyword evidence="1" id="KW-0732">Signal</keyword>
<evidence type="ECO:0000256" key="1">
    <source>
        <dbReference type="SAM" id="SignalP"/>
    </source>
</evidence>
<gene>
    <name evidence="2" type="ORF">GCM10023313_07950</name>
</gene>
<comment type="caution">
    <text evidence="2">The sequence shown here is derived from an EMBL/GenBank/DDBJ whole genome shotgun (WGS) entry which is preliminary data.</text>
</comment>
<dbReference type="InterPro" id="IPR002591">
    <property type="entry name" value="Phosphodiest/P_Trfase"/>
</dbReference>